<evidence type="ECO:0000313" key="1">
    <source>
        <dbReference type="EMBL" id="AGA17874.1"/>
    </source>
</evidence>
<dbReference type="RefSeq" id="YP_009173793.1">
    <property type="nucleotide sequence ID" value="NC_003390.2"/>
</dbReference>
<gene>
    <name evidence="1" type="ORF">P60_gp05</name>
</gene>
<dbReference type="GeneID" id="26066745"/>
<dbReference type="Proteomes" id="UP000001761">
    <property type="component" value="Segment"/>
</dbReference>
<name>L0CPZ0_9CAUD</name>
<accession>L0CPZ0</accession>
<dbReference type="EMBL" id="AF338467">
    <property type="protein sequence ID" value="AGA17874.1"/>
    <property type="molecule type" value="Genomic_DNA"/>
</dbReference>
<reference evidence="1 2" key="1">
    <citation type="journal article" date="2002" name="Appl. Environ. Microbiol.">
        <title>Genomic sequence and evolution of marine cyanophage P60: a new insight on lytic and lysogenic phages.</title>
        <authorList>
            <person name="Chen F."/>
            <person name="Lu J."/>
        </authorList>
    </citation>
    <scope>NUCLEOTIDE SEQUENCE</scope>
</reference>
<organism evidence="1 2">
    <name type="scientific">Synechococcus phage P60</name>
    <dbReference type="NCBI Taxonomy" id="2905923"/>
    <lineage>
        <taxon>Viruses</taxon>
        <taxon>Duplodnaviria</taxon>
        <taxon>Heunggongvirae</taxon>
        <taxon>Uroviricota</taxon>
        <taxon>Caudoviricetes</taxon>
        <taxon>Autographivirales</taxon>
        <taxon>Tiilvirus</taxon>
        <taxon>Tiilvirus P60</taxon>
    </lineage>
</organism>
<dbReference type="KEGG" id="vg:26066745"/>
<protein>
    <submittedName>
        <fullName evidence="1">Uncharacterized protein</fullName>
    </submittedName>
</protein>
<sequence length="79" mass="9237">MSYHHIDMDSFLQSCEDAYYNELDWQIMLCDVTDVELAQCYEASLDGNGPVPLYLVTWEMQHRGLTFDELEGLLDHQYA</sequence>
<keyword evidence="2" id="KW-1185">Reference proteome</keyword>
<evidence type="ECO:0000313" key="2">
    <source>
        <dbReference type="Proteomes" id="UP000001761"/>
    </source>
</evidence>
<proteinExistence type="predicted"/>